<dbReference type="eggNOG" id="COG1305">
    <property type="taxonomic scope" value="Bacteria"/>
</dbReference>
<dbReference type="Pfam" id="PF01841">
    <property type="entry name" value="Transglut_core"/>
    <property type="match status" value="1"/>
</dbReference>
<evidence type="ECO:0000313" key="2">
    <source>
        <dbReference type="EMBL" id="ABW65958.1"/>
    </source>
</evidence>
<dbReference type="EMBL" id="CP000859">
    <property type="protein sequence ID" value="ABW65958.1"/>
    <property type="molecule type" value="Genomic_DNA"/>
</dbReference>
<dbReference type="AlphaFoldDB" id="A8ZSP5"/>
<evidence type="ECO:0000313" key="3">
    <source>
        <dbReference type="Proteomes" id="UP000008561"/>
    </source>
</evidence>
<dbReference type="KEGG" id="dol:Dole_0148"/>
<reference evidence="2 3" key="1">
    <citation type="submission" date="2007-10" db="EMBL/GenBank/DDBJ databases">
        <title>Complete sequence of Desulfococcus oleovorans Hxd3.</title>
        <authorList>
            <consortium name="US DOE Joint Genome Institute"/>
            <person name="Copeland A."/>
            <person name="Lucas S."/>
            <person name="Lapidus A."/>
            <person name="Barry K."/>
            <person name="Glavina del Rio T."/>
            <person name="Dalin E."/>
            <person name="Tice H."/>
            <person name="Pitluck S."/>
            <person name="Kiss H."/>
            <person name="Brettin T."/>
            <person name="Bruce D."/>
            <person name="Detter J.C."/>
            <person name="Han C."/>
            <person name="Schmutz J."/>
            <person name="Larimer F."/>
            <person name="Land M."/>
            <person name="Hauser L."/>
            <person name="Kyrpides N."/>
            <person name="Kim E."/>
            <person name="Wawrik B."/>
            <person name="Richardson P."/>
        </authorList>
    </citation>
    <scope>NUCLEOTIDE SEQUENCE [LARGE SCALE GENOMIC DNA]</scope>
    <source>
        <strain evidence="3">DSM 6200 / JCM 39069 / Hxd3</strain>
    </source>
</reference>
<evidence type="ECO:0000259" key="1">
    <source>
        <dbReference type="SMART" id="SM00460"/>
    </source>
</evidence>
<dbReference type="PANTHER" id="PTHR33490">
    <property type="entry name" value="BLR5614 PROTEIN-RELATED"/>
    <property type="match status" value="1"/>
</dbReference>
<protein>
    <submittedName>
        <fullName evidence="2">Transglutaminase domain protein</fullName>
    </submittedName>
</protein>
<dbReference type="Gene3D" id="3.10.620.30">
    <property type="match status" value="1"/>
</dbReference>
<sequence>MPKKTMKPYWMAGLLMAGLFAVLLGMRFGLFSGLMNPSLPGAAHLADQVLPEQDTWMSILQNDKKIGYSHSRLFKTADGYAVAETVFLNITAMGMRHAVKLNTSAVLHPDLTVDTFSFKMDSGRLSFSAQGRVADGRAVVNTTADGKTQSFEIPLQEAPYLPSGVLHAVTNSSMAPGESMTFSMFDPSIMATTPVTVTVVGKETITVLGVDRITTKIHMRMKQAEQFAWLSEDGEVVKESGLMGLTLVKAEKYDAIAGLSEDAADLVELVAVDAGVRFDNPSALKWLAVEISGIDINPDRLSSVRQSFDEQVLTITKESLYGRGDRVPAGRLAPFLLADPFVQSDDPAIRELAARITKDHSEPVKKAQALIDWVYTEIEKRPVVSLPNALSTLRTRQGDCNEHAVLLAALARAAGIPAGIETGLVYLDGKFFYHAWNSLYVGKWITADATFGQFPADVTHIRLAGGTGEGLLDLMGIIGKIQLKVVAFEPAGSQQ</sequence>
<organism evidence="2 3">
    <name type="scientific">Desulfosudis oleivorans (strain DSM 6200 / JCM 39069 / Hxd3)</name>
    <name type="common">Desulfococcus oleovorans</name>
    <dbReference type="NCBI Taxonomy" id="96561"/>
    <lineage>
        <taxon>Bacteria</taxon>
        <taxon>Pseudomonadati</taxon>
        <taxon>Thermodesulfobacteriota</taxon>
        <taxon>Desulfobacteria</taxon>
        <taxon>Desulfobacterales</taxon>
        <taxon>Desulfosudaceae</taxon>
        <taxon>Desulfosudis</taxon>
    </lineage>
</organism>
<proteinExistence type="predicted"/>
<dbReference type="OrthoDB" id="9790856at2"/>
<gene>
    <name evidence="2" type="ordered locus">Dole_0148</name>
</gene>
<accession>A8ZSP5</accession>
<feature type="domain" description="Transglutaminase-like" evidence="1">
    <location>
        <begin position="392"/>
        <end position="451"/>
    </location>
</feature>
<dbReference type="PANTHER" id="PTHR33490:SF3">
    <property type="entry name" value="CONSERVED INTEGRAL MEMBRANE PROTEIN"/>
    <property type="match status" value="1"/>
</dbReference>
<dbReference type="InterPro" id="IPR038765">
    <property type="entry name" value="Papain-like_cys_pep_sf"/>
</dbReference>
<name>A8ZSP5_DESOH</name>
<dbReference type="RefSeq" id="WP_012173577.1">
    <property type="nucleotide sequence ID" value="NC_009943.1"/>
</dbReference>
<dbReference type="STRING" id="96561.Dole_0148"/>
<dbReference type="SMART" id="SM00460">
    <property type="entry name" value="TGc"/>
    <property type="match status" value="1"/>
</dbReference>
<dbReference type="Proteomes" id="UP000008561">
    <property type="component" value="Chromosome"/>
</dbReference>
<dbReference type="SUPFAM" id="SSF54001">
    <property type="entry name" value="Cysteine proteinases"/>
    <property type="match status" value="1"/>
</dbReference>
<keyword evidence="3" id="KW-1185">Reference proteome</keyword>
<dbReference type="HOGENOM" id="CLU_040402_0_0_7"/>
<dbReference type="InterPro" id="IPR002931">
    <property type="entry name" value="Transglutaminase-like"/>
</dbReference>